<feature type="transmembrane region" description="Helical" evidence="1">
    <location>
        <begin position="66"/>
        <end position="87"/>
    </location>
</feature>
<keyword evidence="3" id="KW-1185">Reference proteome</keyword>
<keyword evidence="1" id="KW-0812">Transmembrane</keyword>
<feature type="transmembrane region" description="Helical" evidence="1">
    <location>
        <begin position="41"/>
        <end position="60"/>
    </location>
</feature>
<accession>A0ABS2FMD1</accession>
<reference evidence="2 3" key="1">
    <citation type="journal article" date="2021" name="Sci. Rep.">
        <title>The distribution of antibiotic resistance genes in chicken gut microbiota commensals.</title>
        <authorList>
            <person name="Juricova H."/>
            <person name="Matiasovicova J."/>
            <person name="Kubasova T."/>
            <person name="Cejkova D."/>
            <person name="Rychlik I."/>
        </authorList>
    </citation>
    <scope>NUCLEOTIDE SEQUENCE [LARGE SCALE GENOMIC DNA]</scope>
    <source>
        <strain evidence="2 3">An423</strain>
    </source>
</reference>
<dbReference type="EMBL" id="JACJLU010000003">
    <property type="protein sequence ID" value="MBM6831146.1"/>
    <property type="molecule type" value="Genomic_DNA"/>
</dbReference>
<sequence length="104" mass="11831">MKKNYQEFARGIQDALIEKGYGDLFSLEELESFCLRLFRSIVNKAAVLIGIVIVTIFFGIKGSLPSWFFSTAIIFWLAWLVSTSEAAKIVQEFKKRKNSSSTLK</sequence>
<evidence type="ECO:0000256" key="1">
    <source>
        <dbReference type="SAM" id="Phobius"/>
    </source>
</evidence>
<dbReference type="RefSeq" id="WP_204685173.1">
    <property type="nucleotide sequence ID" value="NZ_JACJLU010000003.1"/>
</dbReference>
<evidence type="ECO:0000313" key="3">
    <source>
        <dbReference type="Proteomes" id="UP000775500"/>
    </source>
</evidence>
<dbReference type="Proteomes" id="UP000775500">
    <property type="component" value="Unassembled WGS sequence"/>
</dbReference>
<evidence type="ECO:0000313" key="2">
    <source>
        <dbReference type="EMBL" id="MBM6831146.1"/>
    </source>
</evidence>
<keyword evidence="1" id="KW-1133">Transmembrane helix</keyword>
<name>A0ABS2FMD1_9FIRM</name>
<organism evidence="2 3">
    <name type="scientific">Faecalicoccus acidiformans</name>
    <dbReference type="NCBI Taxonomy" id="915173"/>
    <lineage>
        <taxon>Bacteria</taxon>
        <taxon>Bacillati</taxon>
        <taxon>Bacillota</taxon>
        <taxon>Erysipelotrichia</taxon>
        <taxon>Erysipelotrichales</taxon>
        <taxon>Erysipelotrichaceae</taxon>
        <taxon>Faecalicoccus</taxon>
    </lineage>
</organism>
<proteinExistence type="predicted"/>
<keyword evidence="1" id="KW-0472">Membrane</keyword>
<comment type="caution">
    <text evidence="2">The sequence shown here is derived from an EMBL/GenBank/DDBJ whole genome shotgun (WGS) entry which is preliminary data.</text>
</comment>
<protein>
    <submittedName>
        <fullName evidence="2">Uncharacterized protein</fullName>
    </submittedName>
</protein>
<gene>
    <name evidence="2" type="ORF">H5982_03350</name>
</gene>